<keyword evidence="5" id="KW-1185">Reference proteome</keyword>
<gene>
    <name evidence="4" type="ORF">LF41_618</name>
</gene>
<sequence>MLVQVQGERFATMRRLFPDERTLVRVLGAFGDATRDDLRALGQAQERHDLHTLTEIAHKLKSACAQVDDADAARVLDLLEDAASMGSSPPLLASLVDDVLVRVGRLADDVDAFIASHESRGR</sequence>
<evidence type="ECO:0000313" key="5">
    <source>
        <dbReference type="Proteomes" id="UP000030518"/>
    </source>
</evidence>
<dbReference type="Proteomes" id="UP000030518">
    <property type="component" value="Unassembled WGS sequence"/>
</dbReference>
<dbReference type="Gene3D" id="1.20.120.160">
    <property type="entry name" value="HPT domain"/>
    <property type="match status" value="1"/>
</dbReference>
<name>A0A0A2WIQ1_9GAMM</name>
<dbReference type="STRING" id="1300345.LF41_618"/>
<evidence type="ECO:0000313" key="4">
    <source>
        <dbReference type="EMBL" id="KGQ18592.1"/>
    </source>
</evidence>
<dbReference type="RefSeq" id="WP_036169905.1">
    <property type="nucleotide sequence ID" value="NZ_JRKJ01000018.1"/>
</dbReference>
<evidence type="ECO:0000259" key="3">
    <source>
        <dbReference type="PROSITE" id="PS50894"/>
    </source>
</evidence>
<organism evidence="4 5">
    <name type="scientific">Lysobacter dokdonensis DS-58</name>
    <dbReference type="NCBI Taxonomy" id="1300345"/>
    <lineage>
        <taxon>Bacteria</taxon>
        <taxon>Pseudomonadati</taxon>
        <taxon>Pseudomonadota</taxon>
        <taxon>Gammaproteobacteria</taxon>
        <taxon>Lysobacterales</taxon>
        <taxon>Lysobacteraceae</taxon>
        <taxon>Noviluteimonas</taxon>
    </lineage>
</organism>
<keyword evidence="2" id="KW-0597">Phosphoprotein</keyword>
<proteinExistence type="predicted"/>
<feature type="domain" description="HPt" evidence="3">
    <location>
        <begin position="19"/>
        <end position="113"/>
    </location>
</feature>
<keyword evidence="1" id="KW-0902">Two-component regulatory system</keyword>
<dbReference type="SUPFAM" id="SSF47226">
    <property type="entry name" value="Histidine-containing phosphotransfer domain, HPT domain"/>
    <property type="match status" value="1"/>
</dbReference>
<dbReference type="PATRIC" id="fig|1300345.3.peg.2287"/>
<accession>A0A0A2WIQ1</accession>
<comment type="caution">
    <text evidence="4">The sequence shown here is derived from an EMBL/GenBank/DDBJ whole genome shotgun (WGS) entry which is preliminary data.</text>
</comment>
<reference evidence="4 5" key="1">
    <citation type="submission" date="2014-09" db="EMBL/GenBank/DDBJ databases">
        <title>Genome sequences of Lysobacter dokdonensis DS-58.</title>
        <authorList>
            <person name="Kim J.F."/>
            <person name="Kwak M.-J."/>
        </authorList>
    </citation>
    <scope>NUCLEOTIDE SEQUENCE [LARGE SCALE GENOMIC DNA]</scope>
    <source>
        <strain evidence="4 5">DS-58</strain>
    </source>
</reference>
<dbReference type="PROSITE" id="PS50894">
    <property type="entry name" value="HPT"/>
    <property type="match status" value="1"/>
</dbReference>
<evidence type="ECO:0000256" key="1">
    <source>
        <dbReference type="ARBA" id="ARBA00023012"/>
    </source>
</evidence>
<dbReference type="InterPro" id="IPR036641">
    <property type="entry name" value="HPT_dom_sf"/>
</dbReference>
<evidence type="ECO:0000256" key="2">
    <source>
        <dbReference type="PROSITE-ProRule" id="PRU00110"/>
    </source>
</evidence>
<dbReference type="GO" id="GO:0004672">
    <property type="term" value="F:protein kinase activity"/>
    <property type="evidence" value="ECO:0007669"/>
    <property type="project" value="UniProtKB-ARBA"/>
</dbReference>
<feature type="modified residue" description="Phosphohistidine" evidence="2">
    <location>
        <position position="58"/>
    </location>
</feature>
<dbReference type="EMBL" id="JRKJ01000018">
    <property type="protein sequence ID" value="KGQ18592.1"/>
    <property type="molecule type" value="Genomic_DNA"/>
</dbReference>
<dbReference type="AlphaFoldDB" id="A0A0A2WIQ1"/>
<dbReference type="InterPro" id="IPR008207">
    <property type="entry name" value="Sig_transdc_His_kin_Hpt_dom"/>
</dbReference>
<dbReference type="Pfam" id="PF01627">
    <property type="entry name" value="Hpt"/>
    <property type="match status" value="1"/>
</dbReference>
<protein>
    <recommendedName>
        <fullName evidence="3">HPt domain-containing protein</fullName>
    </recommendedName>
</protein>
<dbReference type="GO" id="GO:0000160">
    <property type="term" value="P:phosphorelay signal transduction system"/>
    <property type="evidence" value="ECO:0007669"/>
    <property type="project" value="UniProtKB-KW"/>
</dbReference>